<gene>
    <name evidence="2" type="ORF">GSI_04000</name>
</gene>
<dbReference type="GO" id="GO:0005524">
    <property type="term" value="F:ATP binding"/>
    <property type="evidence" value="ECO:0007669"/>
    <property type="project" value="InterPro"/>
</dbReference>
<evidence type="ECO:0000313" key="2">
    <source>
        <dbReference type="EMBL" id="PIL33380.1"/>
    </source>
</evidence>
<accession>A0A2G8SHZ8</accession>
<dbReference type="GO" id="GO:0004672">
    <property type="term" value="F:protein kinase activity"/>
    <property type="evidence" value="ECO:0007669"/>
    <property type="project" value="InterPro"/>
</dbReference>
<dbReference type="Proteomes" id="UP000230002">
    <property type="component" value="Unassembled WGS sequence"/>
</dbReference>
<evidence type="ECO:0000313" key="3">
    <source>
        <dbReference type="Proteomes" id="UP000230002"/>
    </source>
</evidence>
<dbReference type="Gene3D" id="1.10.510.10">
    <property type="entry name" value="Transferase(Phosphotransferase) domain 1"/>
    <property type="match status" value="1"/>
</dbReference>
<dbReference type="SMART" id="SM00220">
    <property type="entry name" value="S_TKc"/>
    <property type="match status" value="1"/>
</dbReference>
<proteinExistence type="predicted"/>
<dbReference type="SUPFAM" id="SSF56112">
    <property type="entry name" value="Protein kinase-like (PK-like)"/>
    <property type="match status" value="1"/>
</dbReference>
<dbReference type="OrthoDB" id="2722301at2759"/>
<dbReference type="AlphaFoldDB" id="A0A2G8SHZ8"/>
<keyword evidence="3" id="KW-1185">Reference proteome</keyword>
<evidence type="ECO:0000259" key="1">
    <source>
        <dbReference type="SMART" id="SM00220"/>
    </source>
</evidence>
<sequence length="419" mass="48490">MVEPLLNKDANITPTIPDIPCAAEGLDGEDGLSPGEMMQFWVAAKDWLLLRGVQLYDLEPPPGWATRLWHSPVRSTLAALPYAHCIWHEGISSKNFQTKTPLACGQDTVGRDIMLKLVDNGSPQHRIFQTLMQHESLFTDPRTFPGVLPPIAIIDMPHKYSIVTMPWGDYPELTNMQDVRQVLTFIRCLLEGLTFLHANRIAHRDICDSNMVVSCYRLDRDHELFRNDLRELRRRLDVRYAFMDYDQSIQLPLGVSVKNCRRPSDEAWTGWDLYKPLDVWLGESLYNPFAFDVGTLGNLFRVHFFEAVPMVPALAALFDGMTTHVVSRRFSAEEALDFFRSNIESPSQDVLDAPVALQIDYETMFHPELYWFKLAPQTQAHWSRFRAPPLPRWWHFLNWVMRFPVCARIVKLVWRIFGF</sequence>
<dbReference type="InterPro" id="IPR011009">
    <property type="entry name" value="Kinase-like_dom_sf"/>
</dbReference>
<feature type="domain" description="Protein kinase" evidence="1">
    <location>
        <begin position="96"/>
        <end position="339"/>
    </location>
</feature>
<dbReference type="InterPro" id="IPR000719">
    <property type="entry name" value="Prot_kinase_dom"/>
</dbReference>
<reference evidence="2 3" key="1">
    <citation type="journal article" date="2015" name="Sci. Rep.">
        <title>Chromosome-level genome map provides insights into diverse defense mechanisms in the medicinal fungus Ganoderma sinense.</title>
        <authorList>
            <person name="Zhu Y."/>
            <person name="Xu J."/>
            <person name="Sun C."/>
            <person name="Zhou S."/>
            <person name="Xu H."/>
            <person name="Nelson D.R."/>
            <person name="Qian J."/>
            <person name="Song J."/>
            <person name="Luo H."/>
            <person name="Xiang L."/>
            <person name="Li Y."/>
            <person name="Xu Z."/>
            <person name="Ji A."/>
            <person name="Wang L."/>
            <person name="Lu S."/>
            <person name="Hayward A."/>
            <person name="Sun W."/>
            <person name="Li X."/>
            <person name="Schwartz D.C."/>
            <person name="Wang Y."/>
            <person name="Chen S."/>
        </authorList>
    </citation>
    <scope>NUCLEOTIDE SEQUENCE [LARGE SCALE GENOMIC DNA]</scope>
    <source>
        <strain evidence="2 3">ZZ0214-1</strain>
    </source>
</reference>
<dbReference type="EMBL" id="AYKW01000007">
    <property type="protein sequence ID" value="PIL33380.1"/>
    <property type="molecule type" value="Genomic_DNA"/>
</dbReference>
<dbReference type="STRING" id="1077348.A0A2G8SHZ8"/>
<protein>
    <recommendedName>
        <fullName evidence="1">Protein kinase domain-containing protein</fullName>
    </recommendedName>
</protein>
<name>A0A2G8SHZ8_9APHY</name>
<comment type="caution">
    <text evidence="2">The sequence shown here is derived from an EMBL/GenBank/DDBJ whole genome shotgun (WGS) entry which is preliminary data.</text>
</comment>
<organism evidence="2 3">
    <name type="scientific">Ganoderma sinense ZZ0214-1</name>
    <dbReference type="NCBI Taxonomy" id="1077348"/>
    <lineage>
        <taxon>Eukaryota</taxon>
        <taxon>Fungi</taxon>
        <taxon>Dikarya</taxon>
        <taxon>Basidiomycota</taxon>
        <taxon>Agaricomycotina</taxon>
        <taxon>Agaricomycetes</taxon>
        <taxon>Polyporales</taxon>
        <taxon>Polyporaceae</taxon>
        <taxon>Ganoderma</taxon>
    </lineage>
</organism>